<sequence length="76" mass="8685">MFESESVLYDFPIPDPIPADDASIGELSSFLERYGDALLDVVDPQTSRRSGVNLFDHMERDFSQRPVLLKRLRSIL</sequence>
<keyword evidence="2" id="KW-1185">Reference proteome</keyword>
<dbReference type="RefSeq" id="WP_103922134.1">
    <property type="nucleotide sequence ID" value="NZ_FMSV02000553.1"/>
</dbReference>
<protein>
    <submittedName>
        <fullName evidence="1">Uncharacterized protein</fullName>
    </submittedName>
</protein>
<gene>
    <name evidence="1" type="ORF">MBHS_04503</name>
</gene>
<evidence type="ECO:0000313" key="2">
    <source>
        <dbReference type="Proteomes" id="UP000236724"/>
    </source>
</evidence>
<dbReference type="AlphaFoldDB" id="A0A1H6FGQ8"/>
<reference evidence="1 2" key="1">
    <citation type="submission" date="2016-10" db="EMBL/GenBank/DDBJ databases">
        <authorList>
            <person name="de Groot N.N."/>
        </authorList>
    </citation>
    <scope>NUCLEOTIDE SEQUENCE [LARGE SCALE GENOMIC DNA]</scope>
    <source>
        <strain evidence="1">MBHS1</strain>
    </source>
</reference>
<evidence type="ECO:0000313" key="1">
    <source>
        <dbReference type="EMBL" id="SEH08611.1"/>
    </source>
</evidence>
<accession>A0A1H6FGQ8</accession>
<name>A0A1H6FGQ8_9GAMM</name>
<proteinExistence type="predicted"/>
<dbReference type="EMBL" id="FMSV02000553">
    <property type="protein sequence ID" value="SEH08611.1"/>
    <property type="molecule type" value="Genomic_DNA"/>
</dbReference>
<dbReference type="Proteomes" id="UP000236724">
    <property type="component" value="Unassembled WGS sequence"/>
</dbReference>
<organism evidence="1 2">
    <name type="scientific">Candidatus Venteria ishoeyi</name>
    <dbReference type="NCBI Taxonomy" id="1899563"/>
    <lineage>
        <taxon>Bacteria</taxon>
        <taxon>Pseudomonadati</taxon>
        <taxon>Pseudomonadota</taxon>
        <taxon>Gammaproteobacteria</taxon>
        <taxon>Thiotrichales</taxon>
        <taxon>Thiotrichaceae</taxon>
        <taxon>Venteria</taxon>
    </lineage>
</organism>